<proteinExistence type="predicted"/>
<dbReference type="AlphaFoldDB" id="A0A2S4L047"/>
<feature type="region of interest" description="Disordered" evidence="1">
    <location>
        <begin position="60"/>
        <end position="93"/>
    </location>
</feature>
<sequence length="93" mass="10386">MGRERKEGGSRTEFQWQQQQQHHCQRQRRRNEPNLGRRRRSTLAHAPVASVAARAGIAALGSSPRRHRHAVPRHAARLSSHGTGMAQTARGPA</sequence>
<dbReference type="EMBL" id="PKSG01000405">
    <property type="protein sequence ID" value="POR35775.1"/>
    <property type="molecule type" value="Genomic_DNA"/>
</dbReference>
<evidence type="ECO:0000313" key="2">
    <source>
        <dbReference type="EMBL" id="POR35775.1"/>
    </source>
</evidence>
<protein>
    <submittedName>
        <fullName evidence="2">Uncharacterized protein</fullName>
    </submittedName>
</protein>
<feature type="region of interest" description="Disordered" evidence="1">
    <location>
        <begin position="1"/>
        <end position="48"/>
    </location>
</feature>
<accession>A0A2S4L047</accession>
<organism evidence="2 3">
    <name type="scientific">Tolypocladium paradoxum</name>
    <dbReference type="NCBI Taxonomy" id="94208"/>
    <lineage>
        <taxon>Eukaryota</taxon>
        <taxon>Fungi</taxon>
        <taxon>Dikarya</taxon>
        <taxon>Ascomycota</taxon>
        <taxon>Pezizomycotina</taxon>
        <taxon>Sordariomycetes</taxon>
        <taxon>Hypocreomycetidae</taxon>
        <taxon>Hypocreales</taxon>
        <taxon>Ophiocordycipitaceae</taxon>
        <taxon>Tolypocladium</taxon>
    </lineage>
</organism>
<feature type="compositionally biased region" description="Basic residues" evidence="1">
    <location>
        <begin position="64"/>
        <end position="76"/>
    </location>
</feature>
<reference evidence="2 3" key="1">
    <citation type="submission" date="2018-01" db="EMBL/GenBank/DDBJ databases">
        <title>Harnessing the power of phylogenomics to disentangle the directionality and signatures of interkingdom host jumping in the parasitic fungal genus Tolypocladium.</title>
        <authorList>
            <person name="Quandt C.A."/>
            <person name="Patterson W."/>
            <person name="Spatafora J.W."/>
        </authorList>
    </citation>
    <scope>NUCLEOTIDE SEQUENCE [LARGE SCALE GENOMIC DNA]</scope>
    <source>
        <strain evidence="2 3">NRBC 100945</strain>
    </source>
</reference>
<gene>
    <name evidence="2" type="ORF">TPAR_04027</name>
</gene>
<feature type="compositionally biased region" description="Basic and acidic residues" evidence="1">
    <location>
        <begin position="1"/>
        <end position="10"/>
    </location>
</feature>
<name>A0A2S4L047_9HYPO</name>
<keyword evidence="3" id="KW-1185">Reference proteome</keyword>
<dbReference type="Proteomes" id="UP000237481">
    <property type="component" value="Unassembled WGS sequence"/>
</dbReference>
<evidence type="ECO:0000313" key="3">
    <source>
        <dbReference type="Proteomes" id="UP000237481"/>
    </source>
</evidence>
<comment type="caution">
    <text evidence="2">The sequence shown here is derived from an EMBL/GenBank/DDBJ whole genome shotgun (WGS) entry which is preliminary data.</text>
</comment>
<evidence type="ECO:0000256" key="1">
    <source>
        <dbReference type="SAM" id="MobiDB-lite"/>
    </source>
</evidence>